<evidence type="ECO:0000313" key="2">
    <source>
        <dbReference type="Proteomes" id="UP000526501"/>
    </source>
</evidence>
<dbReference type="InterPro" id="IPR018707">
    <property type="entry name" value="LpxR"/>
</dbReference>
<dbReference type="AlphaFoldDB" id="A0A7X1B6V4"/>
<dbReference type="EMBL" id="JACHVC010000012">
    <property type="protein sequence ID" value="MBC2606617.1"/>
    <property type="molecule type" value="Genomic_DNA"/>
</dbReference>
<dbReference type="RefSeq" id="WP_185660486.1">
    <property type="nucleotide sequence ID" value="NZ_CAWPOO010000012.1"/>
</dbReference>
<proteinExistence type="predicted"/>
<accession>A0A7X1B6V4</accession>
<name>A0A7X1B6V4_9BACT</name>
<reference evidence="1 2" key="1">
    <citation type="submission" date="2020-07" db="EMBL/GenBank/DDBJ databases">
        <authorList>
            <person name="Feng X."/>
        </authorList>
    </citation>
    <scope>NUCLEOTIDE SEQUENCE [LARGE SCALE GENOMIC DNA]</scope>
    <source>
        <strain evidence="1 2">JCM23202</strain>
    </source>
</reference>
<comment type="caution">
    <text evidence="1">The sequence shown here is derived from an EMBL/GenBank/DDBJ whole genome shotgun (WGS) entry which is preliminary data.</text>
</comment>
<sequence>MFPSISRNATRRSLFPLALATAALVLGLQTLSARELDSFTIRMDNDFPAGTDEHYTAGTEFDFAYRPWYDEDEKAVYHQTLALGQWIFTPENVDAIEVIENDRPFAGWTYLRYGQHRTDQRSVKSWQLTLGLVGPSSFAEDIMRSIHKLTDNRMPLGWRNQLSDELGVALERSEIRRLHVWNFADERGLELASFNRFALGNVDTSLTQGFQLRYGRNLNSLPSVNRIGSPAGYIPSKSDYARYPKELRPRRLHWIAGARSTYVARNLFLDGNSNGRSHSVDREPFVHEGELGFAYSQPGFKASVSMVYRTKEFELQEGGQTFASFAVTIKR</sequence>
<dbReference type="InterPro" id="IPR037107">
    <property type="entry name" value="Put_OMP_sf"/>
</dbReference>
<dbReference type="Gene3D" id="2.40.128.140">
    <property type="entry name" value="Outer membrane protein"/>
    <property type="match status" value="1"/>
</dbReference>
<organism evidence="1 2">
    <name type="scientific">Pelagicoccus albus</name>
    <dbReference type="NCBI Taxonomy" id="415222"/>
    <lineage>
        <taxon>Bacteria</taxon>
        <taxon>Pseudomonadati</taxon>
        <taxon>Verrucomicrobiota</taxon>
        <taxon>Opitutia</taxon>
        <taxon>Puniceicoccales</taxon>
        <taxon>Pelagicoccaceae</taxon>
        <taxon>Pelagicoccus</taxon>
    </lineage>
</organism>
<evidence type="ECO:0000313" key="1">
    <source>
        <dbReference type="EMBL" id="MBC2606617.1"/>
    </source>
</evidence>
<gene>
    <name evidence="1" type="ORF">H5P27_11245</name>
</gene>
<keyword evidence="2" id="KW-1185">Reference proteome</keyword>
<dbReference type="Proteomes" id="UP000526501">
    <property type="component" value="Unassembled WGS sequence"/>
</dbReference>
<protein>
    <submittedName>
        <fullName evidence="1">Lipid A deacylase LpxR family protein</fullName>
    </submittedName>
</protein>
<dbReference type="Pfam" id="PF09982">
    <property type="entry name" value="LpxR"/>
    <property type="match status" value="1"/>
</dbReference>